<keyword evidence="1" id="KW-1133">Transmembrane helix</keyword>
<evidence type="ECO:0000313" key="2">
    <source>
        <dbReference type="EMBL" id="CAE6824033.1"/>
    </source>
</evidence>
<reference evidence="2 3" key="1">
    <citation type="submission" date="2021-02" db="EMBL/GenBank/DDBJ databases">
        <authorList>
            <person name="Vanwijnsberghe S."/>
        </authorList>
    </citation>
    <scope>NUCLEOTIDE SEQUENCE [LARGE SCALE GENOMIC DNA]</scope>
    <source>
        <strain evidence="2 3">R-69658</strain>
    </source>
</reference>
<feature type="transmembrane region" description="Helical" evidence="1">
    <location>
        <begin position="61"/>
        <end position="82"/>
    </location>
</feature>
<accession>A0ABM8SPD7</accession>
<organism evidence="2 3">
    <name type="scientific">Paraburkholderia aspalathi</name>
    <dbReference type="NCBI Taxonomy" id="1324617"/>
    <lineage>
        <taxon>Bacteria</taxon>
        <taxon>Pseudomonadati</taxon>
        <taxon>Pseudomonadota</taxon>
        <taxon>Betaproteobacteria</taxon>
        <taxon>Burkholderiales</taxon>
        <taxon>Burkholderiaceae</taxon>
        <taxon>Paraburkholderia</taxon>
    </lineage>
</organism>
<keyword evidence="1" id="KW-0812">Transmembrane</keyword>
<dbReference type="RefSeq" id="WP_200621221.1">
    <property type="nucleotide sequence ID" value="NZ_CAJNAU010000076.1"/>
</dbReference>
<gene>
    <name evidence="2" type="ORF">R69658_05985</name>
</gene>
<keyword evidence="1" id="KW-0472">Membrane</keyword>
<feature type="transmembrane region" description="Helical" evidence="1">
    <location>
        <begin position="36"/>
        <end position="55"/>
    </location>
</feature>
<sequence>MNKIESFLHRYTFGMFEVVGEYAAWVERHAVSDRDFFLLGIVPLILVGIGIYMLPVWLGKLIAFVLILPYLYIGYALLRVWLDR</sequence>
<evidence type="ECO:0000313" key="3">
    <source>
        <dbReference type="Proteomes" id="UP000674425"/>
    </source>
</evidence>
<dbReference type="Proteomes" id="UP000674425">
    <property type="component" value="Unassembled WGS sequence"/>
</dbReference>
<protein>
    <submittedName>
        <fullName evidence="2">Uncharacterized protein</fullName>
    </submittedName>
</protein>
<comment type="caution">
    <text evidence="2">The sequence shown here is derived from an EMBL/GenBank/DDBJ whole genome shotgun (WGS) entry which is preliminary data.</text>
</comment>
<keyword evidence="3" id="KW-1185">Reference proteome</keyword>
<proteinExistence type="predicted"/>
<evidence type="ECO:0000256" key="1">
    <source>
        <dbReference type="SAM" id="Phobius"/>
    </source>
</evidence>
<dbReference type="EMBL" id="CAJNAU010000076">
    <property type="protein sequence ID" value="CAE6824033.1"/>
    <property type="molecule type" value="Genomic_DNA"/>
</dbReference>
<name>A0ABM8SPD7_9BURK</name>